<keyword evidence="3" id="KW-0677">Repeat</keyword>
<dbReference type="GO" id="GO:0005737">
    <property type="term" value="C:cytoplasm"/>
    <property type="evidence" value="ECO:0007669"/>
    <property type="project" value="TreeGrafter"/>
</dbReference>
<dbReference type="PANTHER" id="PTHR23003">
    <property type="entry name" value="RNA RECOGNITION MOTIF RRM DOMAIN CONTAINING PROTEIN"/>
    <property type="match status" value="1"/>
</dbReference>
<organism evidence="9 10">
    <name type="scientific">Steccherinum ochraceum</name>
    <dbReference type="NCBI Taxonomy" id="92696"/>
    <lineage>
        <taxon>Eukaryota</taxon>
        <taxon>Fungi</taxon>
        <taxon>Dikarya</taxon>
        <taxon>Basidiomycota</taxon>
        <taxon>Agaricomycotina</taxon>
        <taxon>Agaricomycetes</taxon>
        <taxon>Polyporales</taxon>
        <taxon>Steccherinaceae</taxon>
        <taxon>Steccherinum</taxon>
    </lineage>
</organism>
<keyword evidence="10" id="KW-1185">Reference proteome</keyword>
<accession>A0A4R0RNQ3</accession>
<dbReference type="SUPFAM" id="SSF54928">
    <property type="entry name" value="RNA-binding domain, RBD"/>
    <property type="match status" value="1"/>
</dbReference>
<evidence type="ECO:0000313" key="9">
    <source>
        <dbReference type="EMBL" id="TCD67685.1"/>
    </source>
</evidence>
<evidence type="ECO:0000313" key="10">
    <source>
        <dbReference type="Proteomes" id="UP000292702"/>
    </source>
</evidence>
<reference evidence="9 10" key="1">
    <citation type="submission" date="2018-11" db="EMBL/GenBank/DDBJ databases">
        <title>Genome assembly of Steccherinum ochraceum LE-BIN_3174, the white-rot fungus of the Steccherinaceae family (The Residual Polyporoid clade, Polyporales, Basidiomycota).</title>
        <authorList>
            <person name="Fedorova T.V."/>
            <person name="Glazunova O.A."/>
            <person name="Landesman E.O."/>
            <person name="Moiseenko K.V."/>
            <person name="Psurtseva N.V."/>
            <person name="Savinova O.S."/>
            <person name="Shakhova N.V."/>
            <person name="Tyazhelova T.V."/>
            <person name="Vasina D.V."/>
        </authorList>
    </citation>
    <scope>NUCLEOTIDE SEQUENCE [LARGE SCALE GENOMIC DNA]</scope>
    <source>
        <strain evidence="9 10">LE-BIN_3174</strain>
    </source>
</reference>
<dbReference type="AlphaFoldDB" id="A0A4R0RNQ3"/>
<keyword evidence="4 6" id="KW-0694">RNA-binding</keyword>
<dbReference type="Pfam" id="PF00076">
    <property type="entry name" value="RRM_1"/>
    <property type="match status" value="2"/>
</dbReference>
<feature type="domain" description="RRM" evidence="8">
    <location>
        <begin position="4"/>
        <end position="77"/>
    </location>
</feature>
<dbReference type="InterPro" id="IPR000504">
    <property type="entry name" value="RRM_dom"/>
</dbReference>
<dbReference type="InterPro" id="IPR035979">
    <property type="entry name" value="RBD_domain_sf"/>
</dbReference>
<name>A0A4R0RNQ3_9APHY</name>
<dbReference type="STRING" id="92696.A0A4R0RNQ3"/>
<dbReference type="SMART" id="SM00360">
    <property type="entry name" value="RRM"/>
    <property type="match status" value="2"/>
</dbReference>
<dbReference type="InterPro" id="IPR050374">
    <property type="entry name" value="RRT5_SRSF_SR"/>
</dbReference>
<dbReference type="PANTHER" id="PTHR23003:SF62">
    <property type="entry name" value="SERINE_ARGININE (SR)-TYPE SHUTTLING MRNA BINDING PROTEIN NPL3"/>
    <property type="match status" value="1"/>
</dbReference>
<comment type="caution">
    <text evidence="9">The sequence shown here is derived from an EMBL/GenBank/DDBJ whole genome shotgun (WGS) entry which is preliminary data.</text>
</comment>
<keyword evidence="5" id="KW-0539">Nucleus</keyword>
<feature type="region of interest" description="Disordered" evidence="7">
    <location>
        <begin position="251"/>
        <end position="270"/>
    </location>
</feature>
<dbReference type="PROSITE" id="PS50102">
    <property type="entry name" value="RRM"/>
    <property type="match status" value="2"/>
</dbReference>
<evidence type="ECO:0000256" key="2">
    <source>
        <dbReference type="ARBA" id="ARBA00022664"/>
    </source>
</evidence>
<dbReference type="GO" id="GO:0006397">
    <property type="term" value="P:mRNA processing"/>
    <property type="evidence" value="ECO:0007669"/>
    <property type="project" value="UniProtKB-KW"/>
</dbReference>
<evidence type="ECO:0000256" key="1">
    <source>
        <dbReference type="ARBA" id="ARBA00004123"/>
    </source>
</evidence>
<evidence type="ECO:0000256" key="6">
    <source>
        <dbReference type="PROSITE-ProRule" id="PRU00176"/>
    </source>
</evidence>
<evidence type="ECO:0000256" key="3">
    <source>
        <dbReference type="ARBA" id="ARBA00022737"/>
    </source>
</evidence>
<sequence length="321" mass="35743">MTCSTIYLGGLPPSLQSEDLRRHLSAYGVIKSVNLLHGFAFVEFATEQVIIDAKDAVAAYADQPFLGESTKVELARTRTHRKQSSVRSASVSEVPPAHPPYSSPPVNEDCIRYPVVVDNLHRSTCWQELKDFGKLPGLTVAYCDIDKNERNRGFLEYHTAEDSERAIRELSGRVLNGSTVYLTSCGPQRLLYKPQPKTRGPKRSMRRRSCSPMPVSDMHSASGRRIRARSPLRDRGVGSSYDNVAAYCYREGRRSSPPPQLQGTQNYFHADRPYDPTEPLGWGSVCHGHGQGETPSWQRAQTVVSYDAFAGGHHSQLQVPV</sequence>
<evidence type="ECO:0000259" key="8">
    <source>
        <dbReference type="PROSITE" id="PS50102"/>
    </source>
</evidence>
<evidence type="ECO:0000256" key="4">
    <source>
        <dbReference type="ARBA" id="ARBA00022884"/>
    </source>
</evidence>
<dbReference type="InterPro" id="IPR012677">
    <property type="entry name" value="Nucleotide-bd_a/b_plait_sf"/>
</dbReference>
<feature type="domain" description="RRM" evidence="8">
    <location>
        <begin position="87"/>
        <end position="187"/>
    </location>
</feature>
<comment type="subcellular location">
    <subcellularLocation>
        <location evidence="1">Nucleus</location>
    </subcellularLocation>
</comment>
<dbReference type="Gene3D" id="3.30.70.330">
    <property type="match status" value="2"/>
</dbReference>
<dbReference type="EMBL" id="RWJN01000089">
    <property type="protein sequence ID" value="TCD67685.1"/>
    <property type="molecule type" value="Genomic_DNA"/>
</dbReference>
<evidence type="ECO:0000256" key="7">
    <source>
        <dbReference type="SAM" id="MobiDB-lite"/>
    </source>
</evidence>
<feature type="region of interest" description="Disordered" evidence="7">
    <location>
        <begin position="77"/>
        <end position="103"/>
    </location>
</feature>
<dbReference type="Proteomes" id="UP000292702">
    <property type="component" value="Unassembled WGS sequence"/>
</dbReference>
<dbReference type="OrthoDB" id="1099063at2759"/>
<gene>
    <name evidence="9" type="ORF">EIP91_012051</name>
</gene>
<proteinExistence type="predicted"/>
<protein>
    <recommendedName>
        <fullName evidence="8">RRM domain-containing protein</fullName>
    </recommendedName>
</protein>
<feature type="compositionally biased region" description="Basic residues" evidence="7">
    <location>
        <begin position="199"/>
        <end position="209"/>
    </location>
</feature>
<dbReference type="GO" id="GO:0005634">
    <property type="term" value="C:nucleus"/>
    <property type="evidence" value="ECO:0007669"/>
    <property type="project" value="UniProtKB-SubCell"/>
</dbReference>
<feature type="region of interest" description="Disordered" evidence="7">
    <location>
        <begin position="190"/>
        <end position="237"/>
    </location>
</feature>
<dbReference type="GO" id="GO:0003729">
    <property type="term" value="F:mRNA binding"/>
    <property type="evidence" value="ECO:0007669"/>
    <property type="project" value="TreeGrafter"/>
</dbReference>
<keyword evidence="2" id="KW-0507">mRNA processing</keyword>
<evidence type="ECO:0000256" key="5">
    <source>
        <dbReference type="ARBA" id="ARBA00023242"/>
    </source>
</evidence>